<dbReference type="InterPro" id="IPR011011">
    <property type="entry name" value="Znf_FYVE_PHD"/>
</dbReference>
<dbReference type="InterPro" id="IPR000477">
    <property type="entry name" value="RT_dom"/>
</dbReference>
<dbReference type="SUPFAM" id="SSF57903">
    <property type="entry name" value="FYVE/PHD zinc finger"/>
    <property type="match status" value="1"/>
</dbReference>
<dbReference type="SUPFAM" id="SSF56672">
    <property type="entry name" value="DNA/RNA polymerases"/>
    <property type="match status" value="1"/>
</dbReference>
<dbReference type="CDD" id="cd15489">
    <property type="entry name" value="PHD_SF"/>
    <property type="match status" value="1"/>
</dbReference>
<dbReference type="PANTHER" id="PTHR47510:SF3">
    <property type="entry name" value="ENDO_EXONUCLEASE_PHOSPHATASE DOMAIN-CONTAINING PROTEIN"/>
    <property type="match status" value="1"/>
</dbReference>
<keyword evidence="2" id="KW-1185">Reference proteome</keyword>
<reference evidence="1" key="1">
    <citation type="submission" date="2020-04" db="EMBL/GenBank/DDBJ databases">
        <authorList>
            <person name="Alioto T."/>
            <person name="Alioto T."/>
            <person name="Gomez Garrido J."/>
        </authorList>
    </citation>
    <scope>NUCLEOTIDE SEQUENCE</scope>
    <source>
        <strain evidence="1">A484AB</strain>
    </source>
</reference>
<organism evidence="1 2">
    <name type="scientific">Paramuricea clavata</name>
    <name type="common">Red gorgonian</name>
    <name type="synonym">Violescent sea-whip</name>
    <dbReference type="NCBI Taxonomy" id="317549"/>
    <lineage>
        <taxon>Eukaryota</taxon>
        <taxon>Metazoa</taxon>
        <taxon>Cnidaria</taxon>
        <taxon>Anthozoa</taxon>
        <taxon>Octocorallia</taxon>
        <taxon>Malacalcyonacea</taxon>
        <taxon>Plexauridae</taxon>
        <taxon>Paramuricea</taxon>
    </lineage>
</organism>
<dbReference type="SUPFAM" id="SSF56219">
    <property type="entry name" value="DNase I-like"/>
    <property type="match status" value="1"/>
</dbReference>
<dbReference type="CDD" id="cd01650">
    <property type="entry name" value="RT_nLTR_like"/>
    <property type="match status" value="1"/>
</dbReference>
<protein>
    <submittedName>
        <fullName evidence="1">Uncharacterized protein</fullName>
    </submittedName>
</protein>
<dbReference type="PANTHER" id="PTHR47510">
    <property type="entry name" value="REVERSE TRANSCRIPTASE DOMAIN-CONTAINING PROTEIN"/>
    <property type="match status" value="1"/>
</dbReference>
<name>A0A7D9HAT7_PARCT</name>
<gene>
    <name evidence="1" type="ORF">PACLA_8A026044</name>
</gene>
<dbReference type="PROSITE" id="PS50878">
    <property type="entry name" value="RT_POL"/>
    <property type="match status" value="1"/>
</dbReference>
<dbReference type="InterPro" id="IPR043502">
    <property type="entry name" value="DNA/RNA_pol_sf"/>
</dbReference>
<accession>A0A7D9HAT7</accession>
<dbReference type="EMBL" id="CACRXK020000159">
    <property type="protein sequence ID" value="CAB3979003.1"/>
    <property type="molecule type" value="Genomic_DNA"/>
</dbReference>
<dbReference type="Pfam" id="PF00078">
    <property type="entry name" value="RVT_1"/>
    <property type="match status" value="1"/>
</dbReference>
<dbReference type="AlphaFoldDB" id="A0A7D9HAT7"/>
<evidence type="ECO:0000313" key="2">
    <source>
        <dbReference type="Proteomes" id="UP001152795"/>
    </source>
</evidence>
<dbReference type="Proteomes" id="UP001152795">
    <property type="component" value="Unassembled WGS sequence"/>
</dbReference>
<sequence length="819" mass="94684">MHKCHECEKTIRKNQKETNCTSCLDLFHVKCITSTTDIKTIISNYICSRCLWTELPYHYIQNDSFSLEAGQSSSTESGTLDLNKHLINHMTSLTTRPKHLKLMHLNTQSMVSTFDELVLTMKQYPFDVICMSETWLKDNPLLLQHVNIPGYSSEFRNRDSIKGGGVGAYINESLKYRRRSDIEKKEPSLEHLWLEFPGRNKHSKLLEGTIYRSEKMLKCTEWLKRFENLLGYLTASWDGLILVTGDINIDLLGHLNSVTTQYLDMLSSLNLYQHVQKPTRTTYKSSTLINHIISNSPTRISHTDVLPCPLVSDHDAIYACINIKVTRFETRYKYIRCEKNFNDLNFVEDFKTLPFSVIYGVADPDEKLDILNSLITECIERHAPLRRTKITRPPAPWLKDPTIQDLQEQRNVLQASARRSKDAQAWELFRSARNRLKALIKTAKKKFTQKMLSSKKPKEVWKVIHRILHPEPRRITFHPEKLNSHFTSTAERTIGTDVNDNNNSYDTIRNMIDSLPPDYDNGFHINPVTLGEVVNEIRCLRGDCSTGPDHIPAKMIKIVAEYLGSPLTDIINTCIANRSFPSAWKIARICAIPKVKQITSENDLRPISILPVLSKVYERLIFRQLSKFIDDNKLLSSTISAYRKGQSTTTVMQAIRDDITKAMSRGEVTMMIFADFSKAFDTIRFKNLISKMSKLGFRKDFLTWTLNYVSHRKQYVQIDDIRSNTTNVNFGVPQGSILGPVLFNIYVADLQEIIDAKSHQYADDTTIYEHAKLLIRIRKTRAPWLSVEIKKLIWERDRLKRRAVYTNDENDRDNCMLRT</sequence>
<dbReference type="Gene3D" id="3.60.10.10">
    <property type="entry name" value="Endonuclease/exonuclease/phosphatase"/>
    <property type="match status" value="1"/>
</dbReference>
<proteinExistence type="predicted"/>
<dbReference type="InterPro" id="IPR036691">
    <property type="entry name" value="Endo/exonu/phosph_ase_sf"/>
</dbReference>
<evidence type="ECO:0000313" key="1">
    <source>
        <dbReference type="EMBL" id="CAB3979003.1"/>
    </source>
</evidence>
<comment type="caution">
    <text evidence="1">The sequence shown here is derived from an EMBL/GenBank/DDBJ whole genome shotgun (WGS) entry which is preliminary data.</text>
</comment>
<dbReference type="OrthoDB" id="445826at2759"/>